<dbReference type="GO" id="GO:0042398">
    <property type="term" value="P:modified amino acid biosynthetic process"/>
    <property type="evidence" value="ECO:0007669"/>
    <property type="project" value="InterPro"/>
</dbReference>
<reference evidence="2 3" key="1">
    <citation type="submission" date="2019-04" db="EMBL/GenBank/DDBJ databases">
        <title>Streptomyces oryziradicis sp. nov., a novel actinomycete isolated from rhizosphere soil of rice (Oryza sativa L.).</title>
        <authorList>
            <person name="Li C."/>
        </authorList>
    </citation>
    <scope>NUCLEOTIDE SEQUENCE [LARGE SCALE GENOMIC DNA]</scope>
    <source>
        <strain evidence="2 3">NEAU-C40</strain>
    </source>
</reference>
<dbReference type="AlphaFoldDB" id="A0A4V5MXW9"/>
<dbReference type="InterPro" id="IPR014746">
    <property type="entry name" value="Gln_synth/guanido_kin_cat_dom"/>
</dbReference>
<dbReference type="GO" id="GO:0004357">
    <property type="term" value="F:glutamate-cysteine ligase activity"/>
    <property type="evidence" value="ECO:0007669"/>
    <property type="project" value="UniProtKB-EC"/>
</dbReference>
<gene>
    <name evidence="2" type="ORF">FCI23_39735</name>
</gene>
<dbReference type="PANTHER" id="PTHR36510">
    <property type="entry name" value="GLUTAMATE--CYSTEINE LIGASE 2-RELATED"/>
    <property type="match status" value="1"/>
</dbReference>
<dbReference type="OrthoDB" id="143227at2"/>
<organism evidence="2 3">
    <name type="scientific">Actinacidiphila oryziradicis</name>
    <dbReference type="NCBI Taxonomy" id="2571141"/>
    <lineage>
        <taxon>Bacteria</taxon>
        <taxon>Bacillati</taxon>
        <taxon>Actinomycetota</taxon>
        <taxon>Actinomycetes</taxon>
        <taxon>Kitasatosporales</taxon>
        <taxon>Streptomycetaceae</taxon>
        <taxon>Actinacidiphila</taxon>
    </lineage>
</organism>
<sequence>MKGFFAMPGYDPTAYRMGIEFEYQLVDAEGQPQHWKELSFPLLKDVIAKSNAPSNDYMVVKYPGSDQRSFYLEGYDLTDEQGQLTDLHVKGIEISTPIASDVYGQQEYLVQHYEEMQALLAEIGLRGSVYGAHRTAEEYRGPRGGRGIEGWAAAETAMMTWGIHVNVSFPDEVEARLDREYLHAKFDWFGPALVLLSANTPVRGEGPWTVDGVVGKSERSYRRSFTRRPMYFRDDQHFRKEITCIDITNRLDLVRGYTALVTGLMLEQGTFKHVASPSADHNMRLASVHGYQAPLLDRHFQPVDAGALVDDALDRATKGLADHGLDTKALNALRSLAERRRCPADDTLETWYANPDWAAFLSQHTDLTGH</sequence>
<dbReference type="RefSeq" id="WP_136729018.1">
    <property type="nucleotide sequence ID" value="NZ_SUMC01000068.1"/>
</dbReference>
<name>A0A4V5MXW9_9ACTN</name>
<protein>
    <recommendedName>
        <fullName evidence="4">Glutamate--cysteine ligase</fullName>
    </recommendedName>
</protein>
<evidence type="ECO:0000256" key="1">
    <source>
        <dbReference type="ARBA" id="ARBA00048819"/>
    </source>
</evidence>
<evidence type="ECO:0000313" key="3">
    <source>
        <dbReference type="Proteomes" id="UP000305778"/>
    </source>
</evidence>
<dbReference type="Pfam" id="PF04107">
    <property type="entry name" value="GCS2"/>
    <property type="match status" value="1"/>
</dbReference>
<comment type="catalytic activity">
    <reaction evidence="1">
        <text>L-cysteine + L-glutamate + ATP = gamma-L-glutamyl-L-cysteine + ADP + phosphate + H(+)</text>
        <dbReference type="Rhea" id="RHEA:13285"/>
        <dbReference type="ChEBI" id="CHEBI:15378"/>
        <dbReference type="ChEBI" id="CHEBI:29985"/>
        <dbReference type="ChEBI" id="CHEBI:30616"/>
        <dbReference type="ChEBI" id="CHEBI:35235"/>
        <dbReference type="ChEBI" id="CHEBI:43474"/>
        <dbReference type="ChEBI" id="CHEBI:58173"/>
        <dbReference type="ChEBI" id="CHEBI:456216"/>
        <dbReference type="EC" id="6.3.2.2"/>
    </reaction>
</comment>
<dbReference type="Gene3D" id="3.30.590.20">
    <property type="match status" value="1"/>
</dbReference>
<comment type="caution">
    <text evidence="2">The sequence shown here is derived from an EMBL/GenBank/DDBJ whole genome shotgun (WGS) entry which is preliminary data.</text>
</comment>
<dbReference type="PANTHER" id="PTHR36510:SF1">
    <property type="entry name" value="GLUTAMATE--CYSTEINE LIGASE 2-RELATED"/>
    <property type="match status" value="1"/>
</dbReference>
<accession>A0A4V5MXW9</accession>
<dbReference type="SUPFAM" id="SSF55931">
    <property type="entry name" value="Glutamine synthetase/guanido kinase"/>
    <property type="match status" value="1"/>
</dbReference>
<evidence type="ECO:0000313" key="2">
    <source>
        <dbReference type="EMBL" id="TKA01929.1"/>
    </source>
</evidence>
<keyword evidence="3" id="KW-1185">Reference proteome</keyword>
<evidence type="ECO:0008006" key="4">
    <source>
        <dbReference type="Google" id="ProtNLM"/>
    </source>
</evidence>
<dbReference type="InterPro" id="IPR006336">
    <property type="entry name" value="GCS2"/>
</dbReference>
<dbReference type="InterPro" id="IPR050141">
    <property type="entry name" value="GCL_type2/YbdK_subfam"/>
</dbReference>
<dbReference type="Proteomes" id="UP000305778">
    <property type="component" value="Unassembled WGS sequence"/>
</dbReference>
<proteinExistence type="predicted"/>
<dbReference type="EMBL" id="SUMC01000068">
    <property type="protein sequence ID" value="TKA01929.1"/>
    <property type="molecule type" value="Genomic_DNA"/>
</dbReference>